<dbReference type="EC" id="3.6.4.-" evidence="9"/>
<dbReference type="Pfam" id="PF03461">
    <property type="entry name" value="TRCF"/>
    <property type="match status" value="1"/>
</dbReference>
<evidence type="ECO:0000313" key="13">
    <source>
        <dbReference type="Proteomes" id="UP001371305"/>
    </source>
</evidence>
<dbReference type="InterPro" id="IPR027417">
    <property type="entry name" value="P-loop_NTPase"/>
</dbReference>
<dbReference type="Pfam" id="PF17757">
    <property type="entry name" value="UvrB_inter"/>
    <property type="match status" value="1"/>
</dbReference>
<evidence type="ECO:0000256" key="7">
    <source>
        <dbReference type="ARBA" id="ARBA00023125"/>
    </source>
</evidence>
<dbReference type="Pfam" id="PF00271">
    <property type="entry name" value="Helicase_C"/>
    <property type="match status" value="1"/>
</dbReference>
<keyword evidence="3 9" id="KW-0227">DNA damage</keyword>
<dbReference type="InterPro" id="IPR001650">
    <property type="entry name" value="Helicase_C-like"/>
</dbReference>
<dbReference type="PROSITE" id="PS51194">
    <property type="entry name" value="HELICASE_CTER"/>
    <property type="match status" value="1"/>
</dbReference>
<evidence type="ECO:0000259" key="11">
    <source>
        <dbReference type="PROSITE" id="PS51194"/>
    </source>
</evidence>
<dbReference type="Gene3D" id="3.90.1150.50">
    <property type="entry name" value="Transcription-repair-coupling factor, D7 domain"/>
    <property type="match status" value="1"/>
</dbReference>
<keyword evidence="13" id="KW-1185">Reference proteome</keyword>
<proteinExistence type="inferred from homology"/>
<dbReference type="RefSeq" id="WP_341403731.1">
    <property type="nucleotide sequence ID" value="NZ_JBBUKT010000002.1"/>
</dbReference>
<dbReference type="SUPFAM" id="SSF143517">
    <property type="entry name" value="TRCF domain-like"/>
    <property type="match status" value="1"/>
</dbReference>
<dbReference type="SUPFAM" id="SSF52540">
    <property type="entry name" value="P-loop containing nucleoside triphosphate hydrolases"/>
    <property type="match status" value="2"/>
</dbReference>
<dbReference type="InterPro" id="IPR047112">
    <property type="entry name" value="RecG/Mfd"/>
</dbReference>
<keyword evidence="8 9" id="KW-0234">DNA repair</keyword>
<dbReference type="PANTHER" id="PTHR47964:SF1">
    <property type="entry name" value="ATP-DEPENDENT DNA HELICASE HOMOLOG RECG, CHLOROPLASTIC"/>
    <property type="match status" value="1"/>
</dbReference>
<dbReference type="InterPro" id="IPR041471">
    <property type="entry name" value="UvrB_inter"/>
</dbReference>
<dbReference type="Proteomes" id="UP001371305">
    <property type="component" value="Unassembled WGS sequence"/>
</dbReference>
<dbReference type="SUPFAM" id="SSF141259">
    <property type="entry name" value="CarD-like"/>
    <property type="match status" value="1"/>
</dbReference>
<dbReference type="SMART" id="SM00490">
    <property type="entry name" value="HELICc"/>
    <property type="match status" value="1"/>
</dbReference>
<dbReference type="InterPro" id="IPR037235">
    <property type="entry name" value="TRCF-like_C_D7"/>
</dbReference>
<keyword evidence="5" id="KW-0347">Helicase</keyword>
<dbReference type="Gene3D" id="3.30.2060.10">
    <property type="entry name" value="Penicillin-binding protein 1b domain"/>
    <property type="match status" value="1"/>
</dbReference>
<keyword evidence="7 9" id="KW-0238">DNA-binding</keyword>
<dbReference type="InterPro" id="IPR004576">
    <property type="entry name" value="Mfd"/>
</dbReference>
<dbReference type="Pfam" id="PF00270">
    <property type="entry name" value="DEAD"/>
    <property type="match status" value="1"/>
</dbReference>
<dbReference type="EMBL" id="JBBUKT010000002">
    <property type="protein sequence ID" value="MEK7950271.1"/>
    <property type="molecule type" value="Genomic_DNA"/>
</dbReference>
<accession>A0ABU9ARI8</accession>
<evidence type="ECO:0000259" key="10">
    <source>
        <dbReference type="PROSITE" id="PS51192"/>
    </source>
</evidence>
<dbReference type="InterPro" id="IPR011545">
    <property type="entry name" value="DEAD/DEAH_box_helicase_dom"/>
</dbReference>
<dbReference type="Gene3D" id="3.40.50.300">
    <property type="entry name" value="P-loop containing nucleotide triphosphate hydrolases"/>
    <property type="match status" value="2"/>
</dbReference>
<dbReference type="HAMAP" id="MF_00969">
    <property type="entry name" value="TRCF"/>
    <property type="match status" value="1"/>
</dbReference>
<evidence type="ECO:0000256" key="9">
    <source>
        <dbReference type="HAMAP-Rule" id="MF_00969"/>
    </source>
</evidence>
<gene>
    <name evidence="9 12" type="primary">mfd</name>
    <name evidence="12" type="ORF">WKV53_07180</name>
</gene>
<dbReference type="InterPro" id="IPR005118">
    <property type="entry name" value="TRCF_C"/>
</dbReference>
<evidence type="ECO:0000256" key="5">
    <source>
        <dbReference type="ARBA" id="ARBA00022806"/>
    </source>
</evidence>
<keyword evidence="2 9" id="KW-0547">Nucleotide-binding</keyword>
<comment type="similarity">
    <text evidence="9">In the N-terminal section; belongs to the UvrB family.</text>
</comment>
<dbReference type="PANTHER" id="PTHR47964">
    <property type="entry name" value="ATP-DEPENDENT DNA HELICASE HOMOLOG RECG, CHLOROPLASTIC"/>
    <property type="match status" value="1"/>
</dbReference>
<dbReference type="PROSITE" id="PS51192">
    <property type="entry name" value="HELICASE_ATP_BIND_1"/>
    <property type="match status" value="1"/>
</dbReference>
<reference evidence="12 13" key="1">
    <citation type="submission" date="2024-04" db="EMBL/GenBank/DDBJ databases">
        <title>Luteolibacter sp. isolated from soil.</title>
        <authorList>
            <person name="An J."/>
        </authorList>
    </citation>
    <scope>NUCLEOTIDE SEQUENCE [LARGE SCALE GENOMIC DNA]</scope>
    <source>
        <strain evidence="12 13">Y139</strain>
    </source>
</reference>
<keyword evidence="4 9" id="KW-0378">Hydrolase</keyword>
<dbReference type="SMART" id="SM00982">
    <property type="entry name" value="TRCF"/>
    <property type="match status" value="1"/>
</dbReference>
<dbReference type="InterPro" id="IPR003711">
    <property type="entry name" value="CarD-like/TRCF_RID"/>
</dbReference>
<name>A0ABU9ARI8_9BACT</name>
<dbReference type="Pfam" id="PF02559">
    <property type="entry name" value="CarD_TRCF_RID"/>
    <property type="match status" value="1"/>
</dbReference>
<keyword evidence="6 9" id="KW-0067">ATP-binding</keyword>
<dbReference type="InterPro" id="IPR036101">
    <property type="entry name" value="CarD-like/TRCF_RID_sf"/>
</dbReference>
<evidence type="ECO:0000256" key="1">
    <source>
        <dbReference type="ARBA" id="ARBA00022490"/>
    </source>
</evidence>
<evidence type="ECO:0000256" key="3">
    <source>
        <dbReference type="ARBA" id="ARBA00022763"/>
    </source>
</evidence>
<organism evidence="12 13">
    <name type="scientific">Luteolibacter soli</name>
    <dbReference type="NCBI Taxonomy" id="3135280"/>
    <lineage>
        <taxon>Bacteria</taxon>
        <taxon>Pseudomonadati</taxon>
        <taxon>Verrucomicrobiota</taxon>
        <taxon>Verrucomicrobiia</taxon>
        <taxon>Verrucomicrobiales</taxon>
        <taxon>Verrucomicrobiaceae</taxon>
        <taxon>Luteolibacter</taxon>
    </lineage>
</organism>
<evidence type="ECO:0000313" key="12">
    <source>
        <dbReference type="EMBL" id="MEK7950271.1"/>
    </source>
</evidence>
<evidence type="ECO:0000256" key="8">
    <source>
        <dbReference type="ARBA" id="ARBA00023204"/>
    </source>
</evidence>
<feature type="domain" description="Helicase ATP-binding" evidence="10">
    <location>
        <begin position="536"/>
        <end position="697"/>
    </location>
</feature>
<comment type="similarity">
    <text evidence="9">In the C-terminal section; belongs to the helicase family. RecG subfamily.</text>
</comment>
<dbReference type="InterPro" id="IPR014001">
    <property type="entry name" value="Helicase_ATP-bd"/>
</dbReference>
<dbReference type="SMART" id="SM00487">
    <property type="entry name" value="DEXDc"/>
    <property type="match status" value="1"/>
</dbReference>
<keyword evidence="1 9" id="KW-0963">Cytoplasm</keyword>
<sequence length="1057" mass="117382">MPRKADDQDDWLQRAIGQPDFRQRLALAASGAGGVVFDHTDEAAHAWLAAVVCRHLTDSGKKRLWLVCDAPRQRERLAAELELWGIDAADLPEMPVELEGGQLSDPEAAAVRLEVLDMAAQRDACVILCGAEAFSQGAPAPNELAGSRIVVKQGAGADPLDLAAKLSAHGYDRVTTVQGRGQFAVRGGIVDVFPWQGGRPLRIEFFGDEVDSLREFDVDTQASVGKLAQAELLLAEPELEATVAEYVRKGDVRIAFEDADIEAEVRVISGALEGAGEEDFTTACFGSPLGSFEAGDFVLEQSRRQRFFDQIDEWRSQNWRVGMVFSNKGEEDRFIELAGHEAVADVVRLRGELIQGFTVPAAQMAVLSSSELFGRYRTPGTIKRSRQEARRILTARASLDDIEEGDLVVHYEYGIGRFRGIAPGESGEEISIEYKDGGLLAVPIDQAHLVAKYVGLGGKTPELNKLGGAAWKNIRKSAEKSILDYAAQLLRVQAERQAEPGIPHPPDSRWMWEFENSFHYTETPDQRRAIEQSKRDMESAKPMDRLICGDVGFGKTEVAIRAAFKAATGGMQVAILVPTTVLAEQHWRTFRERMSDYPVRIDLLNRFRTPSEVRETIQGLADGSVDIVIGTHRLISGDVHFKNLGLAVVDEEQRFGVKHKEKFKELFRSIDVMTLSATPIPRTLYMALMGARDMSTIDTPPPNRVPVHTSVVQYDERIIRDAILREMKRGGQVFFLHNRVKSIEMMRKKLQELVPEARILVGHGQMEKDELEVVMRNFVHGEADILLATTIIETGIDIPNANTILIDRADRFGLADLYQLRGRVGRAGEKAYAILLLPRDFITAGDARKRIHAIKQYTALGSGFKIAMRDLEIRGAGNLLGTKQSGHIAAVGFDLYCQLLRQSVDRLQGKTPKVRVEATFRSDFVAFSEAEFARGSGDGPLLPAYLPSGWLDETQLRVSAYRELAESMIEKDLDQMEARWRDRFGRLPEPAENLITVGRIRLVAAGKGVASVEIKGQRLMLQRGGDYIMLEGTRFPRLASTGTREKLHEALEMLRTL</sequence>
<dbReference type="CDD" id="cd17991">
    <property type="entry name" value="DEXHc_TRCF"/>
    <property type="match status" value="1"/>
</dbReference>
<dbReference type="Gene3D" id="2.40.10.170">
    <property type="match status" value="1"/>
</dbReference>
<dbReference type="NCBIfam" id="TIGR00580">
    <property type="entry name" value="mfd"/>
    <property type="match status" value="1"/>
</dbReference>
<feature type="domain" description="Helicase C-terminal" evidence="11">
    <location>
        <begin position="718"/>
        <end position="872"/>
    </location>
</feature>
<comment type="caution">
    <text evidence="12">The sequence shown here is derived from an EMBL/GenBank/DDBJ whole genome shotgun (WGS) entry which is preliminary data.</text>
</comment>
<comment type="subcellular location">
    <subcellularLocation>
        <location evidence="9">Cytoplasm</location>
    </subcellularLocation>
</comment>
<dbReference type="SMART" id="SM01058">
    <property type="entry name" value="CarD_TRCF"/>
    <property type="match status" value="1"/>
</dbReference>
<protein>
    <recommendedName>
        <fullName evidence="9">Transcription-repair-coupling factor</fullName>
        <shortName evidence="9">TRCF</shortName>
        <ecNumber evidence="9">3.6.4.-</ecNumber>
    </recommendedName>
</protein>
<evidence type="ECO:0000256" key="6">
    <source>
        <dbReference type="ARBA" id="ARBA00022840"/>
    </source>
</evidence>
<comment type="function">
    <text evidence="9">Couples transcription and DNA repair by recognizing RNA polymerase (RNAP) stalled at DNA lesions. Mediates ATP-dependent release of RNAP and its truncated transcript from the DNA, and recruitment of nucleotide excision repair machinery to the damaged site.</text>
</comment>
<evidence type="ECO:0000256" key="2">
    <source>
        <dbReference type="ARBA" id="ARBA00022741"/>
    </source>
</evidence>
<evidence type="ECO:0000256" key="4">
    <source>
        <dbReference type="ARBA" id="ARBA00022801"/>
    </source>
</evidence>